<dbReference type="InterPro" id="IPR051201">
    <property type="entry name" value="Chloro_Bact_Ser_Proteases"/>
</dbReference>
<dbReference type="RefSeq" id="WP_134362574.1">
    <property type="nucleotide sequence ID" value="NZ_SOGJ01000011.1"/>
</dbReference>
<dbReference type="InterPro" id="IPR009003">
    <property type="entry name" value="Peptidase_S1_PA"/>
</dbReference>
<dbReference type="Gene3D" id="2.40.10.10">
    <property type="entry name" value="Trypsin-like serine proteases"/>
    <property type="match status" value="2"/>
</dbReference>
<feature type="transmembrane region" description="Helical" evidence="5">
    <location>
        <begin position="141"/>
        <end position="166"/>
    </location>
</feature>
<feature type="region of interest" description="Disordered" evidence="4">
    <location>
        <begin position="330"/>
        <end position="365"/>
    </location>
</feature>
<gene>
    <name evidence="7" type="ORF">E3O65_04880</name>
</gene>
<name>A0ABY2J8N2_9MICO</name>
<keyword evidence="5" id="KW-0472">Membrane</keyword>
<evidence type="ECO:0000256" key="4">
    <source>
        <dbReference type="SAM" id="MobiDB-lite"/>
    </source>
</evidence>
<evidence type="ECO:0000256" key="3">
    <source>
        <dbReference type="ARBA" id="ARBA00022801"/>
    </source>
</evidence>
<dbReference type="InterPro" id="IPR001478">
    <property type="entry name" value="PDZ"/>
</dbReference>
<evidence type="ECO:0000256" key="1">
    <source>
        <dbReference type="ARBA" id="ARBA00010541"/>
    </source>
</evidence>
<feature type="compositionally biased region" description="Low complexity" evidence="4">
    <location>
        <begin position="22"/>
        <end position="52"/>
    </location>
</feature>
<comment type="similarity">
    <text evidence="1">Belongs to the peptidase S1C family.</text>
</comment>
<dbReference type="SUPFAM" id="SSF50156">
    <property type="entry name" value="PDZ domain-like"/>
    <property type="match status" value="1"/>
</dbReference>
<dbReference type="InterPro" id="IPR043504">
    <property type="entry name" value="Peptidase_S1_PA_chymotrypsin"/>
</dbReference>
<keyword evidence="8" id="KW-1185">Reference proteome</keyword>
<dbReference type="EMBL" id="SOGJ01000011">
    <property type="protein sequence ID" value="TFD00414.1"/>
    <property type="molecule type" value="Genomic_DNA"/>
</dbReference>
<dbReference type="PRINTS" id="PR00834">
    <property type="entry name" value="PROTEASES2C"/>
</dbReference>
<dbReference type="PROSITE" id="PS50106">
    <property type="entry name" value="PDZ"/>
    <property type="match status" value="1"/>
</dbReference>
<dbReference type="Gene3D" id="2.30.42.10">
    <property type="match status" value="1"/>
</dbReference>
<comment type="caution">
    <text evidence="7">The sequence shown here is derived from an EMBL/GenBank/DDBJ whole genome shotgun (WGS) entry which is preliminary data.</text>
</comment>
<keyword evidence="2" id="KW-0645">Protease</keyword>
<dbReference type="SMART" id="SM00228">
    <property type="entry name" value="PDZ"/>
    <property type="match status" value="1"/>
</dbReference>
<dbReference type="Proteomes" id="UP000298355">
    <property type="component" value="Unassembled WGS sequence"/>
</dbReference>
<proteinExistence type="inferred from homology"/>
<evidence type="ECO:0000313" key="8">
    <source>
        <dbReference type="Proteomes" id="UP000298355"/>
    </source>
</evidence>
<evidence type="ECO:0000313" key="7">
    <source>
        <dbReference type="EMBL" id="TFD00414.1"/>
    </source>
</evidence>
<protein>
    <submittedName>
        <fullName evidence="7">PDZ domain-containing protein</fullName>
    </submittedName>
</protein>
<feature type="domain" description="PDZ" evidence="6">
    <location>
        <begin position="432"/>
        <end position="518"/>
    </location>
</feature>
<feature type="compositionally biased region" description="Low complexity" evidence="4">
    <location>
        <begin position="66"/>
        <end position="79"/>
    </location>
</feature>
<keyword evidence="5" id="KW-1133">Transmembrane helix</keyword>
<dbReference type="Pfam" id="PF13365">
    <property type="entry name" value="Trypsin_2"/>
    <property type="match status" value="1"/>
</dbReference>
<dbReference type="SUPFAM" id="SSF50494">
    <property type="entry name" value="Trypsin-like serine proteases"/>
    <property type="match status" value="1"/>
</dbReference>
<dbReference type="InterPro" id="IPR001940">
    <property type="entry name" value="Peptidase_S1C"/>
</dbReference>
<evidence type="ECO:0000256" key="5">
    <source>
        <dbReference type="SAM" id="Phobius"/>
    </source>
</evidence>
<accession>A0ABY2J8N2</accession>
<dbReference type="PANTHER" id="PTHR43343:SF3">
    <property type="entry name" value="PROTEASE DO-LIKE 8, CHLOROPLASTIC"/>
    <property type="match status" value="1"/>
</dbReference>
<evidence type="ECO:0000259" key="6">
    <source>
        <dbReference type="PROSITE" id="PS50106"/>
    </source>
</evidence>
<dbReference type="PANTHER" id="PTHR43343">
    <property type="entry name" value="PEPTIDASE S12"/>
    <property type="match status" value="1"/>
</dbReference>
<evidence type="ECO:0000256" key="2">
    <source>
        <dbReference type="ARBA" id="ARBA00022670"/>
    </source>
</evidence>
<reference evidence="7 8" key="1">
    <citation type="submission" date="2019-03" db="EMBL/GenBank/DDBJ databases">
        <title>Genomics of glacier-inhabiting Cryobacterium strains.</title>
        <authorList>
            <person name="Liu Q."/>
            <person name="Xin Y.-H."/>
        </authorList>
    </citation>
    <scope>NUCLEOTIDE SEQUENCE [LARGE SCALE GENOMIC DNA]</scope>
    <source>
        <strain evidence="7 8">TMT4-23</strain>
    </source>
</reference>
<dbReference type="Pfam" id="PF13180">
    <property type="entry name" value="PDZ_2"/>
    <property type="match status" value="1"/>
</dbReference>
<sequence length="532" mass="52140">MTDNTPETGASPDSDKDAVPFEVNAAGEAVAPAQPASVASSPSAPTAPTTPADEQSAEVIEPDSLPAATQSAASQQPASGTHPTQAYATDAFGNSIQGHPAQNAYAPNATPQFYAQKDGQTGFPADQAGAARKMPRRSGNIALIAALAIGALVGGASGAGVTAFVLTNQSSGIPASEASGPNSVVVNNTDSVNQITAVAAKATPSVVTINASDGSSGGTGSGVILTEDGYILTNTHVVTLDGAASEAALQVTGSDGKLYTATLVGTDPISDLAVIKLEDASGLTPIKWADSSNLNVGDTAIAIGAPLGLSGSVTDGIVSALNRSISIASSAAPKTPDSTEPDDQSPFFFDLPDQNGGQPQAPSTGSISLSVIQTDAAINPGNSGGALLNSKGELIGINVAIASAGGESAAAGSIGVGFSIPSNLVKRISDELIATGTASHGLLGASVTSAAGKEGSTTVGALISEVSQGGAADKGGLKAGDIVTNLNDVPITDANDLTAQVRSLAAGEEADVTYVRDGKSVTVSVTVGELTS</sequence>
<keyword evidence="5" id="KW-0812">Transmembrane</keyword>
<keyword evidence="3" id="KW-0378">Hydrolase</keyword>
<organism evidence="7 8">
    <name type="scientific">Cryobacterium breve</name>
    <dbReference type="NCBI Taxonomy" id="1259258"/>
    <lineage>
        <taxon>Bacteria</taxon>
        <taxon>Bacillati</taxon>
        <taxon>Actinomycetota</taxon>
        <taxon>Actinomycetes</taxon>
        <taxon>Micrococcales</taxon>
        <taxon>Microbacteriaceae</taxon>
        <taxon>Cryobacterium</taxon>
    </lineage>
</organism>
<feature type="region of interest" description="Disordered" evidence="4">
    <location>
        <begin position="1"/>
        <end position="86"/>
    </location>
</feature>
<dbReference type="InterPro" id="IPR036034">
    <property type="entry name" value="PDZ_sf"/>
</dbReference>
<feature type="compositionally biased region" description="Polar residues" evidence="4">
    <location>
        <begin position="355"/>
        <end position="365"/>
    </location>
</feature>